<accession>A0ABD7PK89</accession>
<proteinExistence type="predicted"/>
<dbReference type="Proteomes" id="UP000292036">
    <property type="component" value="Unassembled WGS sequence"/>
</dbReference>
<comment type="caution">
    <text evidence="2">The sequence shown here is derived from an EMBL/GenBank/DDBJ whole genome shotgun (WGS) entry which is preliminary data.</text>
</comment>
<keyword evidence="2" id="KW-0614">Plasmid</keyword>
<dbReference type="RefSeq" id="WP_130724795.1">
    <property type="nucleotide sequence ID" value="NZ_SINY01000007.1"/>
</dbReference>
<protein>
    <submittedName>
        <fullName evidence="2">Uncharacterized protein</fullName>
    </submittedName>
</protein>
<evidence type="ECO:0000313" key="3">
    <source>
        <dbReference type="Proteomes" id="UP000292036"/>
    </source>
</evidence>
<geneLocation type="plasmid" evidence="2">
    <name>pSM151B_Rh01</name>
</geneLocation>
<dbReference type="EMBL" id="SIPS01000002">
    <property type="protein sequence ID" value="TAW25166.1"/>
    <property type="molecule type" value="Genomic_DNA"/>
</dbReference>
<evidence type="ECO:0000256" key="1">
    <source>
        <dbReference type="SAM" id="MobiDB-lite"/>
    </source>
</evidence>
<organism evidence="2 3">
    <name type="scientific">Rhizobium leguminosarum</name>
    <dbReference type="NCBI Taxonomy" id="384"/>
    <lineage>
        <taxon>Bacteria</taxon>
        <taxon>Pseudomonadati</taxon>
        <taxon>Pseudomonadota</taxon>
        <taxon>Alphaproteobacteria</taxon>
        <taxon>Hyphomicrobiales</taxon>
        <taxon>Rhizobiaceae</taxon>
        <taxon>Rhizobium/Agrobacterium group</taxon>
        <taxon>Rhizobium</taxon>
    </lineage>
</organism>
<reference evidence="2 3" key="1">
    <citation type="submission" date="2019-02" db="EMBL/GenBank/DDBJ databases">
        <title>The genomic architecture of introgression among sibling species of bacteria.</title>
        <authorList>
            <person name="Cavassim M.I.A."/>
            <person name="Moeskjaer S."/>
            <person name="Moslemi C."/>
            <person name="Fields B."/>
            <person name="Bachmann A."/>
            <person name="Vilhjalmsson B."/>
            <person name="Schierup M.H."/>
            <person name="Young J.P.W."/>
            <person name="Andersen S.U."/>
        </authorList>
    </citation>
    <scope>NUCLEOTIDE SEQUENCE [LARGE SCALE GENOMIC DNA]</scope>
    <source>
        <strain evidence="2 3">SM151B</strain>
        <plasmid evidence="2">pSM151B_Rh01</plasmid>
    </source>
</reference>
<evidence type="ECO:0000313" key="2">
    <source>
        <dbReference type="EMBL" id="TAW25166.1"/>
    </source>
</evidence>
<feature type="region of interest" description="Disordered" evidence="1">
    <location>
        <begin position="43"/>
        <end position="62"/>
    </location>
</feature>
<sequence length="62" mass="6774">MSEVLKDPLIRQMLRADNMSLGAFAQLLETAANDLDRKLAASSLTSQGKWPIPPGQEYQSVA</sequence>
<gene>
    <name evidence="2" type="ORF">ELI19_27355</name>
</gene>
<name>A0ABD7PK89_RHILE</name>
<dbReference type="AlphaFoldDB" id="A0ABD7PK89"/>